<feature type="domain" description="Tc1-like transposase DDE" evidence="1">
    <location>
        <begin position="17"/>
        <end position="168"/>
    </location>
</feature>
<evidence type="ECO:0000313" key="2">
    <source>
        <dbReference type="EMBL" id="GAH95377.1"/>
    </source>
</evidence>
<dbReference type="EMBL" id="BARV01002722">
    <property type="protein sequence ID" value="GAH95377.1"/>
    <property type="molecule type" value="Genomic_DNA"/>
</dbReference>
<dbReference type="GO" id="GO:0003676">
    <property type="term" value="F:nucleic acid binding"/>
    <property type="evidence" value="ECO:0007669"/>
    <property type="project" value="InterPro"/>
</dbReference>
<evidence type="ECO:0000259" key="1">
    <source>
        <dbReference type="Pfam" id="PF13358"/>
    </source>
</evidence>
<organism evidence="2">
    <name type="scientific">marine sediment metagenome</name>
    <dbReference type="NCBI Taxonomy" id="412755"/>
    <lineage>
        <taxon>unclassified sequences</taxon>
        <taxon>metagenomes</taxon>
        <taxon>ecological metagenomes</taxon>
    </lineage>
</organism>
<reference evidence="2" key="1">
    <citation type="journal article" date="2014" name="Front. Microbiol.">
        <title>High frequency of phylogenetically diverse reductive dehalogenase-homologous genes in deep subseafloor sedimentary metagenomes.</title>
        <authorList>
            <person name="Kawai M."/>
            <person name="Futagami T."/>
            <person name="Toyoda A."/>
            <person name="Takaki Y."/>
            <person name="Nishi S."/>
            <person name="Hori S."/>
            <person name="Arai W."/>
            <person name="Tsubouchi T."/>
            <person name="Morono Y."/>
            <person name="Uchiyama I."/>
            <person name="Ito T."/>
            <person name="Fujiyama A."/>
            <person name="Inagaki F."/>
            <person name="Takami H."/>
        </authorList>
    </citation>
    <scope>NUCLEOTIDE SEQUENCE</scope>
    <source>
        <strain evidence="2">Expedition CK06-06</strain>
    </source>
</reference>
<dbReference type="Gene3D" id="3.30.420.10">
    <property type="entry name" value="Ribonuclease H-like superfamily/Ribonuclease H"/>
    <property type="match status" value="1"/>
</dbReference>
<accession>X1JMS0</accession>
<dbReference type="InterPro" id="IPR036397">
    <property type="entry name" value="RNaseH_sf"/>
</dbReference>
<name>X1JMS0_9ZZZZ</name>
<dbReference type="AlphaFoldDB" id="X1JMS0"/>
<protein>
    <recommendedName>
        <fullName evidence="1">Tc1-like transposase DDE domain-containing protein</fullName>
    </recommendedName>
</protein>
<dbReference type="InterPro" id="IPR038717">
    <property type="entry name" value="Tc1-like_DDE_dom"/>
</dbReference>
<sequence>MEDVLEAYLRPRNSKMPLVCLDEASKQLVAETRKSIAVEPGKPKRVDAEYRRCGTASVFMMNAPLEGERHVRVRQHRTRQDFAEVIRQLCDELYPEAEKIVLVIDNLNTHNTASLYEAFEPAEAWRLAEKLEIHYTPKHGSWLNMAEIELSILSRQCMKDYFENIEQLTTAIAAWERPRNENKTGIDWQFTTADARIKLRKLYPTI</sequence>
<dbReference type="NCBIfam" id="NF033545">
    <property type="entry name" value="transpos_IS630"/>
    <property type="match status" value="1"/>
</dbReference>
<comment type="caution">
    <text evidence="2">The sequence shown here is derived from an EMBL/GenBank/DDBJ whole genome shotgun (WGS) entry which is preliminary data.</text>
</comment>
<gene>
    <name evidence="2" type="ORF">S06H3_06872</name>
</gene>
<dbReference type="InterPro" id="IPR047655">
    <property type="entry name" value="Transpos_IS630-like"/>
</dbReference>
<proteinExistence type="predicted"/>
<dbReference type="Pfam" id="PF13358">
    <property type="entry name" value="DDE_3"/>
    <property type="match status" value="1"/>
</dbReference>